<dbReference type="InterPro" id="IPR056120">
    <property type="entry name" value="DUF7703"/>
</dbReference>
<keyword evidence="4" id="KW-1185">Reference proteome</keyword>
<keyword evidence="1" id="KW-1133">Transmembrane helix</keyword>
<reference evidence="3 4" key="1">
    <citation type="submission" date="2021-11" db="EMBL/GenBank/DDBJ databases">
        <title>Black yeast isolated from Biological Soil Crust.</title>
        <authorList>
            <person name="Kurbessoian T."/>
        </authorList>
    </citation>
    <scope>NUCLEOTIDE SEQUENCE [LARGE SCALE GENOMIC DNA]</scope>
    <source>
        <strain evidence="3 4">CCFEE 5522</strain>
    </source>
</reference>
<feature type="transmembrane region" description="Helical" evidence="1">
    <location>
        <begin position="140"/>
        <end position="159"/>
    </location>
</feature>
<feature type="transmembrane region" description="Helical" evidence="1">
    <location>
        <begin position="67"/>
        <end position="86"/>
    </location>
</feature>
<organism evidence="3 4">
    <name type="scientific">Oleoguttula mirabilis</name>
    <dbReference type="NCBI Taxonomy" id="1507867"/>
    <lineage>
        <taxon>Eukaryota</taxon>
        <taxon>Fungi</taxon>
        <taxon>Dikarya</taxon>
        <taxon>Ascomycota</taxon>
        <taxon>Pezizomycotina</taxon>
        <taxon>Dothideomycetes</taxon>
        <taxon>Dothideomycetidae</taxon>
        <taxon>Mycosphaerellales</taxon>
        <taxon>Teratosphaeriaceae</taxon>
        <taxon>Oleoguttula</taxon>
    </lineage>
</organism>
<proteinExistence type="predicted"/>
<dbReference type="PANTHER" id="PTHR37013:SF6">
    <property type="entry name" value="INTEGRAL MEMBRANE PROTEIN"/>
    <property type="match status" value="1"/>
</dbReference>
<feature type="domain" description="DUF7703" evidence="2">
    <location>
        <begin position="36"/>
        <end position="279"/>
    </location>
</feature>
<dbReference type="PANTHER" id="PTHR37013">
    <property type="entry name" value="INTEGRAL MEMBRANE PROTEIN (AFU_ORTHOLOGUE AFUA_1G05950)-RELATED"/>
    <property type="match status" value="1"/>
</dbReference>
<dbReference type="Pfam" id="PF24802">
    <property type="entry name" value="DUF7703"/>
    <property type="match status" value="1"/>
</dbReference>
<accession>A0AAV9J5R1</accession>
<keyword evidence="1" id="KW-0472">Membrane</keyword>
<sequence>MDAYDPSAHHATLLSRANATTATKHKTFFDTHHSSEAIEFVVFNALVLYNVLELLILIFTTFRRFRGLYFTSMLVATTGILLYTIGTMTSYYHLAAKAAGLTLRAIGWPAMITGQSLVLYSRLSVMFMGEHQNVQKAMKWTIIVDALLNHTITIILTFGNAYASPHATWNRAFNIQHKFGRTCFTIQELVLSGLYIWRAVSFLRNSAMLNDKKRMVLVMWQLIAINVIIEGLDIYVLYQEFAANHPVRQMIKVVVYSIKLKLEFAVLSQLVDITTESRSNFGSYEKNGHLSSVHEEHELAHAYDERHSGTSPS</sequence>
<name>A0AAV9J5R1_9PEZI</name>
<evidence type="ECO:0000259" key="2">
    <source>
        <dbReference type="Pfam" id="PF24802"/>
    </source>
</evidence>
<dbReference type="AlphaFoldDB" id="A0AAV9J5R1"/>
<dbReference type="EMBL" id="JAVFHQ010000070">
    <property type="protein sequence ID" value="KAK4540294.1"/>
    <property type="molecule type" value="Genomic_DNA"/>
</dbReference>
<gene>
    <name evidence="3" type="ORF">LTR36_009606</name>
</gene>
<comment type="caution">
    <text evidence="3">The sequence shown here is derived from an EMBL/GenBank/DDBJ whole genome shotgun (WGS) entry which is preliminary data.</text>
</comment>
<keyword evidence="1" id="KW-0812">Transmembrane</keyword>
<evidence type="ECO:0000313" key="3">
    <source>
        <dbReference type="EMBL" id="KAK4540294.1"/>
    </source>
</evidence>
<evidence type="ECO:0000313" key="4">
    <source>
        <dbReference type="Proteomes" id="UP001324427"/>
    </source>
</evidence>
<feature type="transmembrane region" description="Helical" evidence="1">
    <location>
        <begin position="106"/>
        <end position="128"/>
    </location>
</feature>
<dbReference type="Proteomes" id="UP001324427">
    <property type="component" value="Unassembled WGS sequence"/>
</dbReference>
<feature type="transmembrane region" description="Helical" evidence="1">
    <location>
        <begin position="217"/>
        <end position="238"/>
    </location>
</feature>
<feature type="transmembrane region" description="Helical" evidence="1">
    <location>
        <begin position="40"/>
        <end position="60"/>
    </location>
</feature>
<feature type="transmembrane region" description="Helical" evidence="1">
    <location>
        <begin position="179"/>
        <end position="197"/>
    </location>
</feature>
<protein>
    <recommendedName>
        <fullName evidence="2">DUF7703 domain-containing protein</fullName>
    </recommendedName>
</protein>
<evidence type="ECO:0000256" key="1">
    <source>
        <dbReference type="SAM" id="Phobius"/>
    </source>
</evidence>